<dbReference type="Proteomes" id="UP001084650">
    <property type="component" value="Unassembled WGS sequence"/>
</dbReference>
<keyword evidence="2" id="KW-0472">Membrane</keyword>
<feature type="transmembrane region" description="Helical" evidence="2">
    <location>
        <begin position="30"/>
        <end position="53"/>
    </location>
</feature>
<evidence type="ECO:0008006" key="5">
    <source>
        <dbReference type="Google" id="ProtNLM"/>
    </source>
</evidence>
<proteinExistence type="predicted"/>
<evidence type="ECO:0000256" key="2">
    <source>
        <dbReference type="SAM" id="Phobius"/>
    </source>
</evidence>
<accession>A0ABT4HLA8</accession>
<reference evidence="3" key="1">
    <citation type="submission" date="2022-12" db="EMBL/GenBank/DDBJ databases">
        <title>Whole genome sequence of Mycolicibacterium iranicum strain SBH312.</title>
        <authorList>
            <person name="Jani J."/>
            <person name="Arifin Mustapha Z."/>
            <person name="Ahmed K."/>
            <person name="Kai Ling C."/>
        </authorList>
    </citation>
    <scope>NUCLEOTIDE SEQUENCE</scope>
    <source>
        <strain evidence="3">SBH312</strain>
    </source>
</reference>
<keyword evidence="4" id="KW-1185">Reference proteome</keyword>
<feature type="region of interest" description="Disordered" evidence="1">
    <location>
        <begin position="1"/>
        <end position="20"/>
    </location>
</feature>
<protein>
    <recommendedName>
        <fullName evidence="5">Serine/threonine protein kinase</fullName>
    </recommendedName>
</protein>
<feature type="region of interest" description="Disordered" evidence="1">
    <location>
        <begin position="56"/>
        <end position="79"/>
    </location>
</feature>
<keyword evidence="2" id="KW-1133">Transmembrane helix</keyword>
<gene>
    <name evidence="3" type="ORF">OY187_21355</name>
</gene>
<name>A0ABT4HLA8_MYCIR</name>
<evidence type="ECO:0000256" key="1">
    <source>
        <dbReference type="SAM" id="MobiDB-lite"/>
    </source>
</evidence>
<dbReference type="RefSeq" id="WP_268787127.1">
    <property type="nucleotide sequence ID" value="NZ_JAPQYE010000011.1"/>
</dbReference>
<dbReference type="EMBL" id="JAPQYE010000011">
    <property type="protein sequence ID" value="MCZ0730601.1"/>
    <property type="molecule type" value="Genomic_DNA"/>
</dbReference>
<keyword evidence="2" id="KW-0812">Transmembrane</keyword>
<sequence>MGGLSSGPSHGDNPWQRFYDSPTRPRRGGYLLWAAVAAGVVVVVVGAGAWLLARSPASSQDAAESPRAAVEESAVQANSDEAGADRVMAMLPAGYPSQACAAVDPPTPAVAAVDCARNLDPGGPATSTYTVITERTDLDAAFGGIVDGLDVVVCPGDIPIQSPGPWRRSGTAQPAGTLVCGLDDQASTVAWTDTARSLLVLARGAPTDRALAELYTWWSSHS</sequence>
<evidence type="ECO:0000313" key="4">
    <source>
        <dbReference type="Proteomes" id="UP001084650"/>
    </source>
</evidence>
<organism evidence="3 4">
    <name type="scientific">Mycolicibacterium iranicum</name>
    <name type="common">Mycobacterium iranicum</name>
    <dbReference type="NCBI Taxonomy" id="912594"/>
    <lineage>
        <taxon>Bacteria</taxon>
        <taxon>Bacillati</taxon>
        <taxon>Actinomycetota</taxon>
        <taxon>Actinomycetes</taxon>
        <taxon>Mycobacteriales</taxon>
        <taxon>Mycobacteriaceae</taxon>
        <taxon>Mycolicibacterium</taxon>
    </lineage>
</organism>
<comment type="caution">
    <text evidence="3">The sequence shown here is derived from an EMBL/GenBank/DDBJ whole genome shotgun (WGS) entry which is preliminary data.</text>
</comment>
<evidence type="ECO:0000313" key="3">
    <source>
        <dbReference type="EMBL" id="MCZ0730601.1"/>
    </source>
</evidence>